<evidence type="ECO:0000256" key="8">
    <source>
        <dbReference type="ARBA" id="ARBA00022741"/>
    </source>
</evidence>
<dbReference type="PANTHER" id="PTHR43523:SF12">
    <property type="entry name" value="GLUCOSE-1-PHOSPHATE ADENYLYLTRANSFERASE LARGE SUBUNIT 1, CHLOROPLASTIC-RELATED"/>
    <property type="match status" value="1"/>
</dbReference>
<gene>
    <name evidence="11" type="ORF">MKW94_027050</name>
</gene>
<keyword evidence="5" id="KW-0021">Allosteric enzyme</keyword>
<dbReference type="Pfam" id="PF00483">
    <property type="entry name" value="NTP_transferase"/>
    <property type="match status" value="1"/>
</dbReference>
<dbReference type="EC" id="2.7.7.27" evidence="4"/>
<evidence type="ECO:0000313" key="11">
    <source>
        <dbReference type="EMBL" id="MCL7034535.1"/>
    </source>
</evidence>
<evidence type="ECO:0000256" key="1">
    <source>
        <dbReference type="ARBA" id="ARBA00000956"/>
    </source>
</evidence>
<dbReference type="GO" id="GO:0000166">
    <property type="term" value="F:nucleotide binding"/>
    <property type="evidence" value="ECO:0007669"/>
    <property type="project" value="UniProtKB-KW"/>
</dbReference>
<dbReference type="InterPro" id="IPR029044">
    <property type="entry name" value="Nucleotide-diphossugar_trans"/>
</dbReference>
<dbReference type="Proteomes" id="UP001177140">
    <property type="component" value="Unassembled WGS sequence"/>
</dbReference>
<evidence type="ECO:0000256" key="6">
    <source>
        <dbReference type="ARBA" id="ARBA00022679"/>
    </source>
</evidence>
<evidence type="ECO:0000256" key="5">
    <source>
        <dbReference type="ARBA" id="ARBA00022533"/>
    </source>
</evidence>
<proteinExistence type="inferred from homology"/>
<dbReference type="Gene3D" id="3.90.550.10">
    <property type="entry name" value="Spore Coat Polysaccharide Biosynthesis Protein SpsA, Chain A"/>
    <property type="match status" value="1"/>
</dbReference>
<dbReference type="GO" id="GO:0005978">
    <property type="term" value="P:glycogen biosynthetic process"/>
    <property type="evidence" value="ECO:0007669"/>
    <property type="project" value="InterPro"/>
</dbReference>
<dbReference type="InterPro" id="IPR011831">
    <property type="entry name" value="ADP-Glc_PPase"/>
</dbReference>
<evidence type="ECO:0000256" key="4">
    <source>
        <dbReference type="ARBA" id="ARBA00012460"/>
    </source>
</evidence>
<reference evidence="11" key="1">
    <citation type="submission" date="2022-03" db="EMBL/GenBank/DDBJ databases">
        <title>A functionally conserved STORR gene fusion in Papaver species that diverged 16.8 million years ago.</title>
        <authorList>
            <person name="Catania T."/>
        </authorList>
    </citation>
    <scope>NUCLEOTIDE SEQUENCE</scope>
    <source>
        <strain evidence="11">S-191538</strain>
    </source>
</reference>
<comment type="catalytic activity">
    <reaction evidence="1">
        <text>alpha-D-glucose 1-phosphate + ATP + H(+) = ADP-alpha-D-glucose + diphosphate</text>
        <dbReference type="Rhea" id="RHEA:12120"/>
        <dbReference type="ChEBI" id="CHEBI:15378"/>
        <dbReference type="ChEBI" id="CHEBI:30616"/>
        <dbReference type="ChEBI" id="CHEBI:33019"/>
        <dbReference type="ChEBI" id="CHEBI:57498"/>
        <dbReference type="ChEBI" id="CHEBI:58601"/>
        <dbReference type="EC" id="2.7.7.27"/>
    </reaction>
</comment>
<keyword evidence="6" id="KW-0808">Transferase</keyword>
<dbReference type="GO" id="GO:0008878">
    <property type="term" value="F:glucose-1-phosphate adenylyltransferase activity"/>
    <property type="evidence" value="ECO:0007669"/>
    <property type="project" value="UniProtKB-EC"/>
</dbReference>
<name>A0AA41V4Q4_PAPNU</name>
<evidence type="ECO:0000256" key="9">
    <source>
        <dbReference type="ARBA" id="ARBA00022922"/>
    </source>
</evidence>
<evidence type="ECO:0000256" key="3">
    <source>
        <dbReference type="ARBA" id="ARBA00010443"/>
    </source>
</evidence>
<dbReference type="InterPro" id="IPR005835">
    <property type="entry name" value="NTP_transferase_dom"/>
</dbReference>
<dbReference type="AlphaFoldDB" id="A0AA41V4Q4"/>
<comment type="pathway">
    <text evidence="2">Glycan biosynthesis; starch biosynthesis.</text>
</comment>
<sequence>MEACLATLQANTHLVKVGKGGGVDNGFWGETIRGNLINSKKVLKKSSFLRSEFRNGKTIKGNGGIGCVSSTQPGPVLSKKIASKIADPNSVASIILGGSFEIDTKPVSSFLLDGGVPVSSCIDSGINNIFIFTQLTFASLNRNPRLRKAVHEFQHGVDFKDGCIELLAPTQKPEDLEKKWFEGTTPAFRRITWDAKNKNIENIMILSGDHIYRTDYMDFVQKHIDTNADISVACVSIDDSIASDYGLMMVDSSGRITQFAQKPKGDDLKAMLVDTTVLGLPPEKAIRFPFLAATGTYVFRTDVLLKLVMSRLPISVDFESEIIPAAVLNHNAQVRVNCSTTLQSALAFGIFLP</sequence>
<keyword evidence="9" id="KW-0750">Starch biosynthesis</keyword>
<keyword evidence="12" id="KW-1185">Reference proteome</keyword>
<evidence type="ECO:0000256" key="7">
    <source>
        <dbReference type="ARBA" id="ARBA00022695"/>
    </source>
</evidence>
<dbReference type="SUPFAM" id="SSF53448">
    <property type="entry name" value="Nucleotide-diphospho-sugar transferases"/>
    <property type="match status" value="1"/>
</dbReference>
<comment type="similarity">
    <text evidence="3">Belongs to the bacterial/plant glucose-1-phosphate adenylyltransferase family.</text>
</comment>
<dbReference type="EMBL" id="JAJJMA010146582">
    <property type="protein sequence ID" value="MCL7034535.1"/>
    <property type="molecule type" value="Genomic_DNA"/>
</dbReference>
<comment type="caution">
    <text evidence="11">The sequence shown here is derived from an EMBL/GenBank/DDBJ whole genome shotgun (WGS) entry which is preliminary data.</text>
</comment>
<organism evidence="11 12">
    <name type="scientific">Papaver nudicaule</name>
    <name type="common">Iceland poppy</name>
    <dbReference type="NCBI Taxonomy" id="74823"/>
    <lineage>
        <taxon>Eukaryota</taxon>
        <taxon>Viridiplantae</taxon>
        <taxon>Streptophyta</taxon>
        <taxon>Embryophyta</taxon>
        <taxon>Tracheophyta</taxon>
        <taxon>Spermatophyta</taxon>
        <taxon>Magnoliopsida</taxon>
        <taxon>Ranunculales</taxon>
        <taxon>Papaveraceae</taxon>
        <taxon>Papaveroideae</taxon>
        <taxon>Papaver</taxon>
    </lineage>
</organism>
<keyword evidence="7" id="KW-0548">Nucleotidyltransferase</keyword>
<protein>
    <recommendedName>
        <fullName evidence="4">glucose-1-phosphate adenylyltransferase</fullName>
        <ecNumber evidence="4">2.7.7.27</ecNumber>
    </recommendedName>
</protein>
<keyword evidence="8" id="KW-0547">Nucleotide-binding</keyword>
<dbReference type="PANTHER" id="PTHR43523">
    <property type="entry name" value="GLUCOSE-1-PHOSPHATE ADENYLYLTRANSFERASE-RELATED"/>
    <property type="match status" value="1"/>
</dbReference>
<evidence type="ECO:0000313" key="12">
    <source>
        <dbReference type="Proteomes" id="UP001177140"/>
    </source>
</evidence>
<dbReference type="GO" id="GO:0019252">
    <property type="term" value="P:starch biosynthetic process"/>
    <property type="evidence" value="ECO:0007669"/>
    <property type="project" value="UniProtKB-KW"/>
</dbReference>
<evidence type="ECO:0000259" key="10">
    <source>
        <dbReference type="Pfam" id="PF00483"/>
    </source>
</evidence>
<evidence type="ECO:0000256" key="2">
    <source>
        <dbReference type="ARBA" id="ARBA00004727"/>
    </source>
</evidence>
<accession>A0AA41V4Q4</accession>
<feature type="domain" description="Nucleotidyl transferase" evidence="10">
    <location>
        <begin position="117"/>
        <end position="336"/>
    </location>
</feature>